<sequence>MRLRIALRLLVTIPLSGVVIASILSAGWLVLGSPTVARGATWFSITKVGDSEFIGAPDQPFFTLVLGNDSRSISEDTGLGDAIHVIGVNPATGQASILNVPRDTEAPGGGKINAFNSNGGLPAMVEQLNRMMGIEIKYAITTNFTGFMAMVDEIGGIDIDVPPATEGDGKWNDDKTGAFFEPGPQKFNGSQALAFSRDRYDFETTGDVTRSANQARLIIAALATLRAQNPGDTGTLKLAATLARHVTTQNLSLSEIYRLGRFALTVDPAVIKNLTIPVGGGSGTNLSVGAGASELFSDFADDATLQNH</sequence>
<reference evidence="4" key="1">
    <citation type="submission" date="2020-05" db="EMBL/GenBank/DDBJ databases">
        <authorList>
            <person name="Chiriac C."/>
            <person name="Salcher M."/>
            <person name="Ghai R."/>
            <person name="Kavagutti S V."/>
        </authorList>
    </citation>
    <scope>NUCLEOTIDE SEQUENCE</scope>
</reference>
<proteinExistence type="predicted"/>
<name>A0A6J7S1I2_9ZZZZ</name>
<dbReference type="Gene3D" id="3.40.630.190">
    <property type="entry name" value="LCP protein"/>
    <property type="match status" value="1"/>
</dbReference>
<dbReference type="NCBIfam" id="TIGR00350">
    <property type="entry name" value="lytR_cpsA_psr"/>
    <property type="match status" value="1"/>
</dbReference>
<dbReference type="PANTHER" id="PTHR33392:SF6">
    <property type="entry name" value="POLYISOPRENYL-TEICHOIC ACID--PEPTIDOGLYCAN TEICHOIC ACID TRANSFERASE TAGU"/>
    <property type="match status" value="1"/>
</dbReference>
<accession>A0A6J7S1I2</accession>
<dbReference type="InterPro" id="IPR004474">
    <property type="entry name" value="LytR_CpsA_psr"/>
</dbReference>
<evidence type="ECO:0000313" key="4">
    <source>
        <dbReference type="EMBL" id="CAB5034468.1"/>
    </source>
</evidence>
<protein>
    <submittedName>
        <fullName evidence="4">Unannotated protein</fullName>
    </submittedName>
</protein>
<evidence type="ECO:0000313" key="2">
    <source>
        <dbReference type="EMBL" id="CAB4713346.1"/>
    </source>
</evidence>
<feature type="domain" description="Cell envelope-related transcriptional attenuator" evidence="1">
    <location>
        <begin position="81"/>
        <end position="223"/>
    </location>
</feature>
<dbReference type="InterPro" id="IPR050922">
    <property type="entry name" value="LytR/CpsA/Psr_CW_biosynth"/>
</dbReference>
<evidence type="ECO:0000313" key="3">
    <source>
        <dbReference type="EMBL" id="CAB4991313.1"/>
    </source>
</evidence>
<dbReference type="EMBL" id="CAFBPQ010000112">
    <property type="protein sequence ID" value="CAB5034468.1"/>
    <property type="molecule type" value="Genomic_DNA"/>
</dbReference>
<evidence type="ECO:0000259" key="1">
    <source>
        <dbReference type="Pfam" id="PF03816"/>
    </source>
</evidence>
<dbReference type="PANTHER" id="PTHR33392">
    <property type="entry name" value="POLYISOPRENYL-TEICHOIC ACID--PEPTIDOGLYCAN TEICHOIC ACID TRANSFERASE TAGU"/>
    <property type="match status" value="1"/>
</dbReference>
<dbReference type="Pfam" id="PF03816">
    <property type="entry name" value="LytR_cpsA_psr"/>
    <property type="match status" value="1"/>
</dbReference>
<dbReference type="AlphaFoldDB" id="A0A6J7S1I2"/>
<dbReference type="EMBL" id="CAFBOF010000083">
    <property type="protein sequence ID" value="CAB4991313.1"/>
    <property type="molecule type" value="Genomic_DNA"/>
</dbReference>
<gene>
    <name evidence="2" type="ORF">UFOPK2683_00124</name>
    <name evidence="3" type="ORF">UFOPK3897_01742</name>
    <name evidence="4" type="ORF">UFOPK4121_01729</name>
</gene>
<dbReference type="EMBL" id="CAEZYK010000004">
    <property type="protein sequence ID" value="CAB4713346.1"/>
    <property type="molecule type" value="Genomic_DNA"/>
</dbReference>
<organism evidence="4">
    <name type="scientific">freshwater metagenome</name>
    <dbReference type="NCBI Taxonomy" id="449393"/>
    <lineage>
        <taxon>unclassified sequences</taxon>
        <taxon>metagenomes</taxon>
        <taxon>ecological metagenomes</taxon>
    </lineage>
</organism>